<evidence type="ECO:0000313" key="7">
    <source>
        <dbReference type="Proteomes" id="UP000501690"/>
    </source>
</evidence>
<feature type="transmembrane region" description="Helical" evidence="5">
    <location>
        <begin position="321"/>
        <end position="341"/>
    </location>
</feature>
<feature type="transmembrane region" description="Helical" evidence="5">
    <location>
        <begin position="126"/>
        <end position="147"/>
    </location>
</feature>
<keyword evidence="3 5" id="KW-1133">Transmembrane helix</keyword>
<keyword evidence="2 5" id="KW-0812">Transmembrane</keyword>
<keyword evidence="7" id="KW-1185">Reference proteome</keyword>
<organism evidence="6 7">
    <name type="scientific">Vigna unguiculata</name>
    <name type="common">Cowpea</name>
    <dbReference type="NCBI Taxonomy" id="3917"/>
    <lineage>
        <taxon>Eukaryota</taxon>
        <taxon>Viridiplantae</taxon>
        <taxon>Streptophyta</taxon>
        <taxon>Embryophyta</taxon>
        <taxon>Tracheophyta</taxon>
        <taxon>Spermatophyta</taxon>
        <taxon>Magnoliopsida</taxon>
        <taxon>eudicotyledons</taxon>
        <taxon>Gunneridae</taxon>
        <taxon>Pentapetalae</taxon>
        <taxon>rosids</taxon>
        <taxon>fabids</taxon>
        <taxon>Fabales</taxon>
        <taxon>Fabaceae</taxon>
        <taxon>Papilionoideae</taxon>
        <taxon>50 kb inversion clade</taxon>
        <taxon>NPAAA clade</taxon>
        <taxon>indigoferoid/millettioid clade</taxon>
        <taxon>Phaseoleae</taxon>
        <taxon>Vigna</taxon>
    </lineage>
</organism>
<dbReference type="GO" id="GO:0016020">
    <property type="term" value="C:membrane"/>
    <property type="evidence" value="ECO:0007669"/>
    <property type="project" value="UniProtKB-SubCell"/>
</dbReference>
<dbReference type="InterPro" id="IPR051415">
    <property type="entry name" value="LAAT-1"/>
</dbReference>
<reference evidence="6 7" key="1">
    <citation type="submission" date="2019-04" db="EMBL/GenBank/DDBJ databases">
        <title>An improved genome assembly and genetic linkage map for asparagus bean, Vigna unguiculata ssp. sesquipedialis.</title>
        <authorList>
            <person name="Xia Q."/>
            <person name="Zhang R."/>
            <person name="Dong Y."/>
        </authorList>
    </citation>
    <scope>NUCLEOTIDE SEQUENCE [LARGE SCALE GENOMIC DNA]</scope>
    <source>
        <tissue evidence="6">Leaf</tissue>
    </source>
</reference>
<dbReference type="PANTHER" id="PTHR16201">
    <property type="entry name" value="SEVEN TRANSMEMBRANE PROTEIN 1-RELATED"/>
    <property type="match status" value="1"/>
</dbReference>
<dbReference type="InterPro" id="IPR006603">
    <property type="entry name" value="PQ-loop_rpt"/>
</dbReference>
<evidence type="ECO:0000256" key="4">
    <source>
        <dbReference type="ARBA" id="ARBA00023136"/>
    </source>
</evidence>
<dbReference type="AlphaFoldDB" id="A0A4D6M9S8"/>
<keyword evidence="4 5" id="KW-0472">Membrane</keyword>
<proteinExistence type="predicted"/>
<sequence length="398" mass="44092">MKRNWVLGPSLRGPKQSALLGHNFRSSPSYQNPSFFQGLVVVGAQTSELVSPRREKQSAHCHENSPRRPVHVLSDAMSRSGEEVSPEREFVKIPCCSSRLGENPLRQDVFNLLGCLLEPATLLTQLYMAVLYTIITLALGLQTIYYGHIYPQLKYRRQLKVETFTKAGQGEKAGDAEQQSIKLENSNRNTTPSSPIPLPACPQRIGTGRELFYRSARYLSKSHTPTAGSILAQKMASTTALDSIQESLLGSAIATQSAPASRMKSTLCLVSTLTFLGAINLLQPLSKNINHMSSNPRQQFVIHVGRKLFQVGDEQLLNTDVSGSSSIGTFLGWAMTFVYLGGRLPQICLNIRRGHAEGLNPLMFMFAVLGNSTYVARLFLLERSGFQMEKVIYVEQQR</sequence>
<evidence type="ECO:0000256" key="5">
    <source>
        <dbReference type="SAM" id="Phobius"/>
    </source>
</evidence>
<dbReference type="Proteomes" id="UP000501690">
    <property type="component" value="Linkage Group LG6"/>
</dbReference>
<feature type="transmembrane region" description="Helical" evidence="5">
    <location>
        <begin position="362"/>
        <end position="380"/>
    </location>
</feature>
<protein>
    <submittedName>
        <fullName evidence="6">PQ-loop repeat</fullName>
    </submittedName>
</protein>
<evidence type="ECO:0000313" key="6">
    <source>
        <dbReference type="EMBL" id="QCD97141.1"/>
    </source>
</evidence>
<name>A0A4D6M9S8_VIGUN</name>
<evidence type="ECO:0000256" key="2">
    <source>
        <dbReference type="ARBA" id="ARBA00022692"/>
    </source>
</evidence>
<dbReference type="SMART" id="SM00679">
    <property type="entry name" value="CTNS"/>
    <property type="match status" value="1"/>
</dbReference>
<dbReference type="Pfam" id="PF04193">
    <property type="entry name" value="PQ-loop"/>
    <property type="match status" value="1"/>
</dbReference>
<comment type="subcellular location">
    <subcellularLocation>
        <location evidence="1">Membrane</location>
        <topology evidence="1">Multi-pass membrane protein</topology>
    </subcellularLocation>
</comment>
<dbReference type="PANTHER" id="PTHR16201:SF44">
    <property type="entry name" value="SEVEN TRANSMEMBRANE PROTEIN 1"/>
    <property type="match status" value="1"/>
</dbReference>
<gene>
    <name evidence="6" type="ORF">DEO72_LG6g1851</name>
</gene>
<evidence type="ECO:0000256" key="3">
    <source>
        <dbReference type="ARBA" id="ARBA00022989"/>
    </source>
</evidence>
<dbReference type="Gene3D" id="1.20.1280.290">
    <property type="match status" value="1"/>
</dbReference>
<dbReference type="EMBL" id="CP039350">
    <property type="protein sequence ID" value="QCD97141.1"/>
    <property type="molecule type" value="Genomic_DNA"/>
</dbReference>
<evidence type="ECO:0000256" key="1">
    <source>
        <dbReference type="ARBA" id="ARBA00004141"/>
    </source>
</evidence>
<accession>A0A4D6M9S8</accession>